<dbReference type="WBParaSite" id="HPLM_0002190001-mRNA-1">
    <property type="protein sequence ID" value="HPLM_0002190001-mRNA-1"/>
    <property type="gene ID" value="HPLM_0002190001"/>
</dbReference>
<name>A0A0N4XC05_HAEPC</name>
<evidence type="ECO:0000313" key="1">
    <source>
        <dbReference type="WBParaSite" id="HPLM_0002190001-mRNA-1"/>
    </source>
</evidence>
<organism evidence="1">
    <name type="scientific">Haemonchus placei</name>
    <name type="common">Barber's pole worm</name>
    <dbReference type="NCBI Taxonomy" id="6290"/>
    <lineage>
        <taxon>Eukaryota</taxon>
        <taxon>Metazoa</taxon>
        <taxon>Ecdysozoa</taxon>
        <taxon>Nematoda</taxon>
        <taxon>Chromadorea</taxon>
        <taxon>Rhabditida</taxon>
        <taxon>Rhabditina</taxon>
        <taxon>Rhabditomorpha</taxon>
        <taxon>Strongyloidea</taxon>
        <taxon>Trichostrongylidae</taxon>
        <taxon>Haemonchus</taxon>
    </lineage>
</organism>
<accession>A0A0N4XC05</accession>
<reference evidence="1" key="1">
    <citation type="submission" date="2017-02" db="UniProtKB">
        <authorList>
            <consortium name="WormBaseParasite"/>
        </authorList>
    </citation>
    <scope>IDENTIFICATION</scope>
</reference>
<dbReference type="AlphaFoldDB" id="A0A0N4XC05"/>
<proteinExistence type="predicted"/>
<protein>
    <submittedName>
        <fullName evidence="1">Secreted protein</fullName>
    </submittedName>
</protein>
<sequence>MIWNLFVGYLWNDTTTLHRNHRNPDVRQCRRAVRTGIMVPYDRVCHVHPIYPTRPESHIAVQRWRAPVAE</sequence>